<feature type="region of interest" description="Disordered" evidence="10">
    <location>
        <begin position="113"/>
        <end position="194"/>
    </location>
</feature>
<keyword evidence="13" id="KW-1185">Reference proteome</keyword>
<keyword evidence="1 8" id="KW-1003">Cell membrane</keyword>
<evidence type="ECO:0000256" key="6">
    <source>
        <dbReference type="ARBA" id="ARBA00023136"/>
    </source>
</evidence>
<dbReference type="RefSeq" id="WP_053908023.1">
    <property type="nucleotide sequence ID" value="NZ_CAWMUS010000016.1"/>
</dbReference>
<dbReference type="Gene3D" id="3.30.1400.10">
    <property type="entry name" value="ZipA, C-terminal FtsZ-binding domain"/>
    <property type="match status" value="1"/>
</dbReference>
<dbReference type="InterPro" id="IPR036765">
    <property type="entry name" value="ZipA_FtsZ-bd_C_sf"/>
</dbReference>
<comment type="similarity">
    <text evidence="8 9">Belongs to the ZipA family.</text>
</comment>
<comment type="subcellular location">
    <subcellularLocation>
        <location evidence="8">Cell inner membrane</location>
        <topology evidence="8">Single-pass type I membrane protein</topology>
    </subcellularLocation>
    <text evidence="8">Localizes to the Z ring in an FtsZ-dependent manner.</text>
</comment>
<dbReference type="PANTHER" id="PTHR38685">
    <property type="entry name" value="CELL DIVISION PROTEIN ZIPA"/>
    <property type="match status" value="1"/>
</dbReference>
<feature type="domain" description="ZipA C-terminal FtsZ-binding" evidence="11">
    <location>
        <begin position="195"/>
        <end position="325"/>
    </location>
</feature>
<keyword evidence="2 8" id="KW-0997">Cell inner membrane</keyword>
<evidence type="ECO:0000256" key="9">
    <source>
        <dbReference type="RuleBase" id="RU003612"/>
    </source>
</evidence>
<keyword evidence="6 8" id="KW-0472">Membrane</keyword>
<evidence type="ECO:0000256" key="5">
    <source>
        <dbReference type="ARBA" id="ARBA00022989"/>
    </source>
</evidence>
<feature type="compositionally biased region" description="Low complexity" evidence="10">
    <location>
        <begin position="120"/>
        <end position="131"/>
    </location>
</feature>
<keyword evidence="4 8" id="KW-0812">Transmembrane</keyword>
<sequence>MQDLRLILVVVGAIAIVALLLHGLWTSRKERSKLFRNRPIKRRKQEDQQLSSEDEQDSALFVEPQQKREQPAPQVPAQEPTQPRVENTELPSMTATQHEPMQERELIQSQTVEPTVSVEAAPQAPSAPIAPVTAPEQQPMETTEQPVKVKSADSVPEMTPSASQSKSEQPVQPQPAQTNTEKAPESKDNQAASSKETVLVLHVAAHQGQMLDGEVLLQSILQAGFQFGEMRIFHRHVSPSGTGPVLFSMANMVKPGSFDPETMANFATPGVTMFLMVPSYGDAAQNFKLMLQAAQRIASDVGGIVLDDERKLLTPQKIEVYQARIRNTLN</sequence>
<dbReference type="EMBL" id="LGAA01000016">
    <property type="protein sequence ID" value="KPD03060.1"/>
    <property type="molecule type" value="Genomic_DNA"/>
</dbReference>
<dbReference type="SMART" id="SM00771">
    <property type="entry name" value="ZipA_C"/>
    <property type="match status" value="1"/>
</dbReference>
<proteinExistence type="inferred from homology"/>
<dbReference type="NCBIfam" id="TIGR02205">
    <property type="entry name" value="septum_zipA"/>
    <property type="match status" value="1"/>
</dbReference>
<dbReference type="GO" id="GO:0000917">
    <property type="term" value="P:division septum assembly"/>
    <property type="evidence" value="ECO:0007669"/>
    <property type="project" value="TreeGrafter"/>
</dbReference>
<evidence type="ECO:0000256" key="3">
    <source>
        <dbReference type="ARBA" id="ARBA00022618"/>
    </source>
</evidence>
<dbReference type="AlphaFoldDB" id="A0A0N0IAM5"/>
<evidence type="ECO:0000256" key="7">
    <source>
        <dbReference type="ARBA" id="ARBA00023306"/>
    </source>
</evidence>
<dbReference type="HAMAP" id="MF_00509">
    <property type="entry name" value="ZipA"/>
    <property type="match status" value="1"/>
</dbReference>
<dbReference type="GO" id="GO:0043093">
    <property type="term" value="P:FtsZ-dependent cytokinesis"/>
    <property type="evidence" value="ECO:0007669"/>
    <property type="project" value="UniProtKB-UniRule"/>
</dbReference>
<gene>
    <name evidence="8" type="primary">zipA</name>
    <name evidence="12" type="ORF">M992_1548</name>
</gene>
<dbReference type="CDD" id="cd00231">
    <property type="entry name" value="ZipA"/>
    <property type="match status" value="1"/>
</dbReference>
<protein>
    <recommendedName>
        <fullName evidence="8 9">Cell division protein ZipA</fullName>
    </recommendedName>
</protein>
<dbReference type="InterPro" id="IPR011919">
    <property type="entry name" value="Cell_div_ZipA"/>
</dbReference>
<dbReference type="GO" id="GO:0032153">
    <property type="term" value="C:cell division site"/>
    <property type="evidence" value="ECO:0007669"/>
    <property type="project" value="UniProtKB-UniRule"/>
</dbReference>
<dbReference type="FunFam" id="3.30.1400.10:FF:000001">
    <property type="entry name" value="Cell division protein ZipA"/>
    <property type="match status" value="1"/>
</dbReference>
<evidence type="ECO:0000313" key="12">
    <source>
        <dbReference type="EMBL" id="KPD03060.1"/>
    </source>
</evidence>
<feature type="transmembrane region" description="Helical" evidence="8">
    <location>
        <begin position="6"/>
        <end position="26"/>
    </location>
</feature>
<dbReference type="InterPro" id="IPR007449">
    <property type="entry name" value="ZipA_FtsZ-bd_C"/>
</dbReference>
<keyword evidence="7 8" id="KW-0131">Cell cycle</keyword>
<dbReference type="Pfam" id="PF04354">
    <property type="entry name" value="ZipA_C"/>
    <property type="match status" value="1"/>
</dbReference>
<feature type="region of interest" description="Disordered" evidence="10">
    <location>
        <begin position="36"/>
        <end position="89"/>
    </location>
</feature>
<accession>A0A0N0IAM5</accession>
<keyword evidence="3 8" id="KW-0132">Cell division</keyword>
<organism evidence="12 13">
    <name type="scientific">Moellerella wisconsensis ATCC 35017</name>
    <dbReference type="NCBI Taxonomy" id="1354267"/>
    <lineage>
        <taxon>Bacteria</taxon>
        <taxon>Pseudomonadati</taxon>
        <taxon>Pseudomonadota</taxon>
        <taxon>Gammaproteobacteria</taxon>
        <taxon>Enterobacterales</taxon>
        <taxon>Morganellaceae</taxon>
        <taxon>Moellerella</taxon>
    </lineage>
</organism>
<comment type="subunit">
    <text evidence="8">Interacts with FtsZ via their C-terminal domains.</text>
</comment>
<comment type="function">
    <text evidence="8 9">Essential cell division protein that stabilizes the FtsZ protofilaments by cross-linking them and that serves as a cytoplasmic membrane anchor for the Z ring. Also required for the recruitment to the septal ring of downstream cell division proteins.</text>
</comment>
<feature type="compositionally biased region" description="Low complexity" evidence="10">
    <location>
        <begin position="71"/>
        <end position="83"/>
    </location>
</feature>
<dbReference type="GO" id="GO:0005886">
    <property type="term" value="C:plasma membrane"/>
    <property type="evidence" value="ECO:0007669"/>
    <property type="project" value="UniProtKB-SubCell"/>
</dbReference>
<dbReference type="OrthoDB" id="7054914at2"/>
<evidence type="ECO:0000259" key="11">
    <source>
        <dbReference type="SMART" id="SM00771"/>
    </source>
</evidence>
<feature type="compositionally biased region" description="Polar residues" evidence="10">
    <location>
        <begin position="160"/>
        <end position="181"/>
    </location>
</feature>
<evidence type="ECO:0000256" key="10">
    <source>
        <dbReference type="SAM" id="MobiDB-lite"/>
    </source>
</evidence>
<dbReference type="SUPFAM" id="SSF64383">
    <property type="entry name" value="Cell-division protein ZipA, C-terminal domain"/>
    <property type="match status" value="1"/>
</dbReference>
<feature type="compositionally biased region" description="Polar residues" evidence="10">
    <location>
        <begin position="135"/>
        <end position="145"/>
    </location>
</feature>
<evidence type="ECO:0000256" key="8">
    <source>
        <dbReference type="HAMAP-Rule" id="MF_00509"/>
    </source>
</evidence>
<evidence type="ECO:0000256" key="2">
    <source>
        <dbReference type="ARBA" id="ARBA00022519"/>
    </source>
</evidence>
<evidence type="ECO:0000256" key="4">
    <source>
        <dbReference type="ARBA" id="ARBA00022692"/>
    </source>
</evidence>
<dbReference type="Proteomes" id="UP000053226">
    <property type="component" value="Unassembled WGS sequence"/>
</dbReference>
<evidence type="ECO:0000256" key="1">
    <source>
        <dbReference type="ARBA" id="ARBA00022475"/>
    </source>
</evidence>
<name>A0A0N0IAM5_9GAMM</name>
<keyword evidence="5 8" id="KW-1133">Transmembrane helix</keyword>
<evidence type="ECO:0000313" key="13">
    <source>
        <dbReference type="Proteomes" id="UP000053226"/>
    </source>
</evidence>
<dbReference type="PANTHER" id="PTHR38685:SF1">
    <property type="entry name" value="CELL DIVISION PROTEIN ZIPA"/>
    <property type="match status" value="1"/>
</dbReference>
<reference evidence="12 13" key="1">
    <citation type="submission" date="2015-07" db="EMBL/GenBank/DDBJ databases">
        <title>ATOL: Assembling a taxonomically balanced genome-scale reconstruction of the evolutionary history of the Enterobacteriaceae.</title>
        <authorList>
            <person name="Plunkett G.III."/>
            <person name="Neeno-Eckwall E.C."/>
            <person name="Glasner J.D."/>
            <person name="Perna N.T."/>
        </authorList>
    </citation>
    <scope>NUCLEOTIDE SEQUENCE [LARGE SCALE GENOMIC DNA]</scope>
    <source>
        <strain evidence="12 13">ATCC 35017</strain>
    </source>
</reference>
<comment type="caution">
    <text evidence="12">The sequence shown here is derived from an EMBL/GenBank/DDBJ whole genome shotgun (WGS) entry which is preliminary data.</text>
</comment>